<accession>A0A4C1YFS3</accession>
<dbReference type="EMBL" id="BGZK01001181">
    <property type="protein sequence ID" value="GBP73652.1"/>
    <property type="molecule type" value="Genomic_DNA"/>
</dbReference>
<proteinExistence type="predicted"/>
<keyword evidence="3" id="KW-1185">Reference proteome</keyword>
<reference evidence="2 3" key="1">
    <citation type="journal article" date="2019" name="Commun. Biol.">
        <title>The bagworm genome reveals a unique fibroin gene that provides high tensile strength.</title>
        <authorList>
            <person name="Kono N."/>
            <person name="Nakamura H."/>
            <person name="Ohtoshi R."/>
            <person name="Tomita M."/>
            <person name="Numata K."/>
            <person name="Arakawa K."/>
        </authorList>
    </citation>
    <scope>NUCLEOTIDE SEQUENCE [LARGE SCALE GENOMIC DNA]</scope>
</reference>
<feature type="region of interest" description="Disordered" evidence="1">
    <location>
        <begin position="101"/>
        <end position="123"/>
    </location>
</feature>
<gene>
    <name evidence="2" type="ORF">EVAR_56331_1</name>
</gene>
<organism evidence="2 3">
    <name type="scientific">Eumeta variegata</name>
    <name type="common">Bagworm moth</name>
    <name type="synonym">Eumeta japonica</name>
    <dbReference type="NCBI Taxonomy" id="151549"/>
    <lineage>
        <taxon>Eukaryota</taxon>
        <taxon>Metazoa</taxon>
        <taxon>Ecdysozoa</taxon>
        <taxon>Arthropoda</taxon>
        <taxon>Hexapoda</taxon>
        <taxon>Insecta</taxon>
        <taxon>Pterygota</taxon>
        <taxon>Neoptera</taxon>
        <taxon>Endopterygota</taxon>
        <taxon>Lepidoptera</taxon>
        <taxon>Glossata</taxon>
        <taxon>Ditrysia</taxon>
        <taxon>Tineoidea</taxon>
        <taxon>Psychidae</taxon>
        <taxon>Oiketicinae</taxon>
        <taxon>Eumeta</taxon>
    </lineage>
</organism>
<sequence length="123" mass="13193">MILVVSSIFCYMATPPARLTHQILELSARDFTHVHIECVPPPLIWKDLAANPNPVPAFNSESGIVLGFDPGHALDPNPDPTLGFALGPFLTFGPRPSLNSAPCSASNSDTTHGSNLYKARIET</sequence>
<dbReference type="Proteomes" id="UP000299102">
    <property type="component" value="Unassembled WGS sequence"/>
</dbReference>
<feature type="compositionally biased region" description="Polar residues" evidence="1">
    <location>
        <begin position="101"/>
        <end position="114"/>
    </location>
</feature>
<evidence type="ECO:0000313" key="3">
    <source>
        <dbReference type="Proteomes" id="UP000299102"/>
    </source>
</evidence>
<protein>
    <submittedName>
        <fullName evidence="2">Uncharacterized protein</fullName>
    </submittedName>
</protein>
<dbReference type="AlphaFoldDB" id="A0A4C1YFS3"/>
<comment type="caution">
    <text evidence="2">The sequence shown here is derived from an EMBL/GenBank/DDBJ whole genome shotgun (WGS) entry which is preliminary data.</text>
</comment>
<evidence type="ECO:0000256" key="1">
    <source>
        <dbReference type="SAM" id="MobiDB-lite"/>
    </source>
</evidence>
<evidence type="ECO:0000313" key="2">
    <source>
        <dbReference type="EMBL" id="GBP73652.1"/>
    </source>
</evidence>
<name>A0A4C1YFS3_EUMVA</name>